<proteinExistence type="predicted"/>
<protein>
    <submittedName>
        <fullName evidence="1">Uncharacterized protein</fullName>
    </submittedName>
</protein>
<evidence type="ECO:0000313" key="1">
    <source>
        <dbReference type="EMBL" id="EPD26692.1"/>
    </source>
</evidence>
<gene>
    <name evidence="1" type="ORF">HMPREF9237_01318</name>
</gene>
<organism evidence="1 2">
    <name type="scientific">Actinotignum schaalii FB123-CNA-2</name>
    <dbReference type="NCBI Taxonomy" id="883067"/>
    <lineage>
        <taxon>Bacteria</taxon>
        <taxon>Bacillati</taxon>
        <taxon>Actinomycetota</taxon>
        <taxon>Actinomycetes</taxon>
        <taxon>Actinomycetales</taxon>
        <taxon>Actinomycetaceae</taxon>
        <taxon>Actinotignum</taxon>
    </lineage>
</organism>
<dbReference type="Proteomes" id="UP000014393">
    <property type="component" value="Unassembled WGS sequence"/>
</dbReference>
<sequence>MDLTNFNSHTSTCRGGMCFQSCTALVVHAKYIPEKHTVLACAAVG</sequence>
<dbReference type="AlphaFoldDB" id="S2W2D4"/>
<dbReference type="EMBL" id="AGWM01000011">
    <property type="protein sequence ID" value="EPD26692.1"/>
    <property type="molecule type" value="Genomic_DNA"/>
</dbReference>
<dbReference type="HOGENOM" id="CLU_3195104_0_0_11"/>
<keyword evidence="2" id="KW-1185">Reference proteome</keyword>
<evidence type="ECO:0000313" key="2">
    <source>
        <dbReference type="Proteomes" id="UP000014393"/>
    </source>
</evidence>
<reference evidence="1 2" key="1">
    <citation type="submission" date="2013-05" db="EMBL/GenBank/DDBJ databases">
        <title>The Genome Sequence of Actinobaculum schaalii FB123-CNA2.</title>
        <authorList>
            <consortium name="The Broad Institute Genomics Platform"/>
            <person name="Earl A."/>
            <person name="Ward D."/>
            <person name="Feldgarden M."/>
            <person name="Gevers D."/>
            <person name="Saerens B."/>
            <person name="Vaneechoutte M."/>
            <person name="Walker B."/>
            <person name="Young S."/>
            <person name="Zeng Q."/>
            <person name="Gargeya S."/>
            <person name="Fitzgerald M."/>
            <person name="Haas B."/>
            <person name="Abouelleil A."/>
            <person name="Allen A.W."/>
            <person name="Alvarado L."/>
            <person name="Arachchi H.M."/>
            <person name="Berlin A.M."/>
            <person name="Chapman S.B."/>
            <person name="Gainer-Dewar J."/>
            <person name="Goldberg J."/>
            <person name="Griggs A."/>
            <person name="Gujja S."/>
            <person name="Hansen M."/>
            <person name="Howarth C."/>
            <person name="Imamovic A."/>
            <person name="Ireland A."/>
            <person name="Larimer J."/>
            <person name="McCowan C."/>
            <person name="Murphy C."/>
            <person name="Pearson M."/>
            <person name="Poon T.W."/>
            <person name="Priest M."/>
            <person name="Roberts A."/>
            <person name="Saif S."/>
            <person name="Shea T."/>
            <person name="Sisk P."/>
            <person name="Sykes S."/>
            <person name="Wortman J."/>
            <person name="Nusbaum C."/>
            <person name="Birren B."/>
        </authorList>
    </citation>
    <scope>NUCLEOTIDE SEQUENCE [LARGE SCALE GENOMIC DNA]</scope>
    <source>
        <strain evidence="1 2">FB123-CNA-2</strain>
    </source>
</reference>
<name>S2W2D4_9ACTO</name>
<accession>S2W2D4</accession>
<comment type="caution">
    <text evidence="1">The sequence shown here is derived from an EMBL/GenBank/DDBJ whole genome shotgun (WGS) entry which is preliminary data.</text>
</comment>